<dbReference type="GO" id="GO:0030855">
    <property type="term" value="P:epithelial cell differentiation"/>
    <property type="evidence" value="ECO:0007669"/>
    <property type="project" value="UniProtKB-ARBA"/>
</dbReference>
<organism evidence="8 9">
    <name type="scientific">Gouania willdenowi</name>
    <name type="common">Blunt-snouted clingfish</name>
    <name type="synonym">Lepadogaster willdenowi</name>
    <dbReference type="NCBI Taxonomy" id="441366"/>
    <lineage>
        <taxon>Eukaryota</taxon>
        <taxon>Metazoa</taxon>
        <taxon>Chordata</taxon>
        <taxon>Craniata</taxon>
        <taxon>Vertebrata</taxon>
        <taxon>Euteleostomi</taxon>
        <taxon>Actinopterygii</taxon>
        <taxon>Neopterygii</taxon>
        <taxon>Teleostei</taxon>
        <taxon>Neoteleostei</taxon>
        <taxon>Acanthomorphata</taxon>
        <taxon>Ovalentaria</taxon>
        <taxon>Blenniimorphae</taxon>
        <taxon>Blenniiformes</taxon>
        <taxon>Gobiesocoidei</taxon>
        <taxon>Gobiesocidae</taxon>
        <taxon>Gobiesocinae</taxon>
        <taxon>Gouania</taxon>
    </lineage>
</organism>
<dbReference type="Pfam" id="PF07645">
    <property type="entry name" value="EGF_CA"/>
    <property type="match status" value="6"/>
</dbReference>
<reference evidence="8" key="3">
    <citation type="submission" date="2025-09" db="UniProtKB">
        <authorList>
            <consortium name="Ensembl"/>
        </authorList>
    </citation>
    <scope>IDENTIFICATION</scope>
</reference>
<dbReference type="Ensembl" id="ENSGWIT00000014573.1">
    <property type="protein sequence ID" value="ENSGWIP00000013113.1"/>
    <property type="gene ID" value="ENSGWIG00000007549.1"/>
</dbReference>
<evidence type="ECO:0000256" key="3">
    <source>
        <dbReference type="ARBA" id="ARBA00022737"/>
    </source>
</evidence>
<reference evidence="8" key="2">
    <citation type="submission" date="2025-08" db="UniProtKB">
        <authorList>
            <consortium name="Ensembl"/>
        </authorList>
    </citation>
    <scope>IDENTIFICATION</scope>
</reference>
<evidence type="ECO:0000256" key="4">
    <source>
        <dbReference type="ARBA" id="ARBA00023157"/>
    </source>
</evidence>
<feature type="domain" description="EGF-like" evidence="7">
    <location>
        <begin position="158"/>
        <end position="196"/>
    </location>
</feature>
<protein>
    <recommendedName>
        <fullName evidence="7">EGF-like domain-containing protein</fullName>
    </recommendedName>
</protein>
<evidence type="ECO:0000259" key="7">
    <source>
        <dbReference type="PROSITE" id="PS50026"/>
    </source>
</evidence>
<dbReference type="PROSITE" id="PS00010">
    <property type="entry name" value="ASX_HYDROXYL"/>
    <property type="match status" value="6"/>
</dbReference>
<dbReference type="PROSITE" id="PS01187">
    <property type="entry name" value="EGF_CA"/>
    <property type="match status" value="3"/>
</dbReference>
<feature type="domain" description="EGF-like" evidence="7">
    <location>
        <begin position="117"/>
        <end position="157"/>
    </location>
</feature>
<dbReference type="InterPro" id="IPR000152">
    <property type="entry name" value="EGF-type_Asp/Asn_hydroxyl_site"/>
</dbReference>
<feature type="chain" id="PRO_5034902731" description="EGF-like domain-containing protein" evidence="6">
    <location>
        <begin position="25"/>
        <end position="288"/>
    </location>
</feature>
<dbReference type="CDD" id="cd00054">
    <property type="entry name" value="EGF_CA"/>
    <property type="match status" value="5"/>
</dbReference>
<feature type="domain" description="EGF-like" evidence="7">
    <location>
        <begin position="68"/>
        <end position="107"/>
    </location>
</feature>
<dbReference type="PROSITE" id="PS50026">
    <property type="entry name" value="EGF_3"/>
    <property type="match status" value="4"/>
</dbReference>
<evidence type="ECO:0000313" key="8">
    <source>
        <dbReference type="Ensembl" id="ENSGWIP00000013113.1"/>
    </source>
</evidence>
<dbReference type="SUPFAM" id="SSF57196">
    <property type="entry name" value="EGF/Laminin"/>
    <property type="match status" value="1"/>
</dbReference>
<keyword evidence="4" id="KW-1015">Disulfide bond</keyword>
<keyword evidence="9" id="KW-1185">Reference proteome</keyword>
<evidence type="ECO:0000256" key="6">
    <source>
        <dbReference type="SAM" id="SignalP"/>
    </source>
</evidence>
<dbReference type="Proteomes" id="UP000694680">
    <property type="component" value="Chromosome 15"/>
</dbReference>
<dbReference type="SMART" id="SM00181">
    <property type="entry name" value="EGF"/>
    <property type="match status" value="5"/>
</dbReference>
<evidence type="ECO:0000256" key="1">
    <source>
        <dbReference type="ARBA" id="ARBA00022536"/>
    </source>
</evidence>
<keyword evidence="1 5" id="KW-0245">EGF-like domain</keyword>
<comment type="caution">
    <text evidence="5">Lacks conserved residue(s) required for the propagation of feature annotation.</text>
</comment>
<evidence type="ECO:0000256" key="2">
    <source>
        <dbReference type="ARBA" id="ARBA00022729"/>
    </source>
</evidence>
<dbReference type="PROSITE" id="PS01186">
    <property type="entry name" value="EGF_2"/>
    <property type="match status" value="4"/>
</dbReference>
<keyword evidence="3" id="KW-0677">Repeat</keyword>
<reference evidence="8" key="1">
    <citation type="submission" date="2020-06" db="EMBL/GenBank/DDBJ databases">
        <authorList>
            <consortium name="Wellcome Sanger Institute Data Sharing"/>
        </authorList>
    </citation>
    <scope>NUCLEOTIDE SEQUENCE [LARGE SCALE GENOMIC DNA]</scope>
</reference>
<dbReference type="InterPro" id="IPR000742">
    <property type="entry name" value="EGF"/>
</dbReference>
<dbReference type="InterPro" id="IPR018097">
    <property type="entry name" value="EGF_Ca-bd_CS"/>
</dbReference>
<dbReference type="Gene3D" id="2.10.25.10">
    <property type="entry name" value="Laminin"/>
    <property type="match status" value="6"/>
</dbReference>
<evidence type="ECO:0000313" key="9">
    <source>
        <dbReference type="Proteomes" id="UP000694680"/>
    </source>
</evidence>
<feature type="signal peptide" evidence="6">
    <location>
        <begin position="1"/>
        <end position="24"/>
    </location>
</feature>
<evidence type="ECO:0000256" key="5">
    <source>
        <dbReference type="PROSITE-ProRule" id="PRU00076"/>
    </source>
</evidence>
<dbReference type="AlphaFoldDB" id="A0A8C5DWZ9"/>
<accession>A0A8C5DWZ9</accession>
<dbReference type="SMART" id="SM00179">
    <property type="entry name" value="EGF_CA"/>
    <property type="match status" value="6"/>
</dbReference>
<sequence>MCINLPGSFLCLCKMGFTLNGTECQDVNECLELEMSPCPNNSVCNNTLGSFLCPCSPGYKPFGLECVDTDECMDNSSCRFDQVCTNLPGTYNCSCPLGYHEEDLACVDTNECEDLPYVDECIPLTKPCHHMAQCHNTPGSFVCVCRPGFTSLGTMCVDVDECQQDNGQCHPAATCINHLQGYQCSCNQGWRDTSDEGRGKRGCSDVNECVSAKLCPGQTSCTNLPGSFICSCPRNNPECGKISQQGQLYLCISPIYTKHLFVHMESCLIINLITIIKIYWCSTLLVLK</sequence>
<dbReference type="PANTHER" id="PTHR24039">
    <property type="entry name" value="FIBRILLIN-RELATED"/>
    <property type="match status" value="1"/>
</dbReference>
<name>A0A8C5DWZ9_GOUWI</name>
<dbReference type="InterPro" id="IPR009030">
    <property type="entry name" value="Growth_fac_rcpt_cys_sf"/>
</dbReference>
<dbReference type="InterPro" id="IPR001881">
    <property type="entry name" value="EGF-like_Ca-bd_dom"/>
</dbReference>
<keyword evidence="2 6" id="KW-0732">Signal</keyword>
<dbReference type="SUPFAM" id="SSF57184">
    <property type="entry name" value="Growth factor receptor domain"/>
    <property type="match status" value="2"/>
</dbReference>
<dbReference type="FunFam" id="2.10.25.10:FF:000038">
    <property type="entry name" value="Fibrillin 2"/>
    <property type="match status" value="3"/>
</dbReference>
<feature type="domain" description="EGF-like" evidence="7">
    <location>
        <begin position="26"/>
        <end position="67"/>
    </location>
</feature>
<proteinExistence type="predicted"/>
<dbReference type="InterPro" id="IPR049883">
    <property type="entry name" value="NOTCH1_EGF-like"/>
</dbReference>
<dbReference type="FunFam" id="2.10.25.10:FF:000506">
    <property type="entry name" value="Adhesion G protein-coupled receptor E1"/>
    <property type="match status" value="1"/>
</dbReference>
<dbReference type="GO" id="GO:0005509">
    <property type="term" value="F:calcium ion binding"/>
    <property type="evidence" value="ECO:0007669"/>
    <property type="project" value="InterPro"/>
</dbReference>